<dbReference type="Gramene" id="OE9A068023T1">
    <property type="protein sequence ID" value="OE9A068023C1"/>
    <property type="gene ID" value="OE9A068023"/>
</dbReference>
<dbReference type="EMBL" id="CACTIH010000025">
    <property type="protein sequence ID" value="CAA2935353.1"/>
    <property type="molecule type" value="Genomic_DNA"/>
</dbReference>
<reference evidence="3 4" key="1">
    <citation type="submission" date="2019-12" db="EMBL/GenBank/DDBJ databases">
        <authorList>
            <person name="Alioto T."/>
            <person name="Alioto T."/>
            <person name="Gomez Garrido J."/>
        </authorList>
    </citation>
    <scope>NUCLEOTIDE SEQUENCE [LARGE SCALE GENOMIC DNA]</scope>
</reference>
<keyword evidence="2" id="KW-0472">Membrane</keyword>
<dbReference type="AlphaFoldDB" id="A0A8S0PBX6"/>
<dbReference type="OrthoDB" id="1737281at2759"/>
<feature type="transmembrane region" description="Helical" evidence="2">
    <location>
        <begin position="76"/>
        <end position="96"/>
    </location>
</feature>
<keyword evidence="4" id="KW-1185">Reference proteome</keyword>
<evidence type="ECO:0000313" key="3">
    <source>
        <dbReference type="EMBL" id="CAA2935353.1"/>
    </source>
</evidence>
<evidence type="ECO:0008006" key="5">
    <source>
        <dbReference type="Google" id="ProtNLM"/>
    </source>
</evidence>
<sequence length="123" mass="13610">MEDPNRPVRGYPASAHNSYPNGYAVDTNPTLSSTGYPYVGLPPTTGYYSYQNNPYNQQNYNQDPYSTRRVTCLRRIFAFVIGLIIILVPSLLLSGLSSDPSSPSSKLTHFSFLISPSGMNVRP</sequence>
<keyword evidence="2" id="KW-1133">Transmembrane helix</keyword>
<accession>A0A8S0PBX6</accession>
<proteinExistence type="predicted"/>
<dbReference type="Proteomes" id="UP000594638">
    <property type="component" value="Unassembled WGS sequence"/>
</dbReference>
<gene>
    <name evidence="3" type="ORF">OLEA9_A068023</name>
</gene>
<keyword evidence="2" id="KW-0812">Transmembrane</keyword>
<protein>
    <recommendedName>
        <fullName evidence="5">Transmembrane protein</fullName>
    </recommendedName>
</protein>
<organism evidence="3 4">
    <name type="scientific">Olea europaea subsp. europaea</name>
    <dbReference type="NCBI Taxonomy" id="158383"/>
    <lineage>
        <taxon>Eukaryota</taxon>
        <taxon>Viridiplantae</taxon>
        <taxon>Streptophyta</taxon>
        <taxon>Embryophyta</taxon>
        <taxon>Tracheophyta</taxon>
        <taxon>Spermatophyta</taxon>
        <taxon>Magnoliopsida</taxon>
        <taxon>eudicotyledons</taxon>
        <taxon>Gunneridae</taxon>
        <taxon>Pentapetalae</taxon>
        <taxon>asterids</taxon>
        <taxon>lamiids</taxon>
        <taxon>Lamiales</taxon>
        <taxon>Oleaceae</taxon>
        <taxon>Oleeae</taxon>
        <taxon>Olea</taxon>
    </lineage>
</organism>
<feature type="region of interest" description="Disordered" evidence="1">
    <location>
        <begin position="1"/>
        <end position="26"/>
    </location>
</feature>
<name>A0A8S0PBX6_OLEEU</name>
<evidence type="ECO:0000313" key="4">
    <source>
        <dbReference type="Proteomes" id="UP000594638"/>
    </source>
</evidence>
<comment type="caution">
    <text evidence="3">The sequence shown here is derived from an EMBL/GenBank/DDBJ whole genome shotgun (WGS) entry which is preliminary data.</text>
</comment>
<evidence type="ECO:0000256" key="2">
    <source>
        <dbReference type="SAM" id="Phobius"/>
    </source>
</evidence>
<evidence type="ECO:0000256" key="1">
    <source>
        <dbReference type="SAM" id="MobiDB-lite"/>
    </source>
</evidence>